<sequence length="91" mass="10374">MEFHKSYSFWIILVSVLVALIGVITSDEDWIFRTVALVGIPLSVAEICKFFQGKDMYIPGAVAHPDEKLYRFIALFFNSVLLVGFLLVLYQ</sequence>
<gene>
    <name evidence="2" type="ORF">EDC38_2564</name>
</gene>
<dbReference type="RefSeq" id="WP_123638983.1">
    <property type="nucleotide sequence ID" value="NZ_RJUK01000002.1"/>
</dbReference>
<reference evidence="2 3" key="1">
    <citation type="submission" date="2018-11" db="EMBL/GenBank/DDBJ databases">
        <title>Genomic Encyclopedia of Type Strains, Phase IV (KMG-IV): sequencing the most valuable type-strain genomes for metagenomic binning, comparative biology and taxonomic classification.</title>
        <authorList>
            <person name="Goeker M."/>
        </authorList>
    </citation>
    <scope>NUCLEOTIDE SEQUENCE [LARGE SCALE GENOMIC DNA]</scope>
    <source>
        <strain evidence="2 3">DSM 16974</strain>
    </source>
</reference>
<comment type="caution">
    <text evidence="2">The sequence shown here is derived from an EMBL/GenBank/DDBJ whole genome shotgun (WGS) entry which is preliminary data.</text>
</comment>
<proteinExistence type="predicted"/>
<keyword evidence="1" id="KW-0812">Transmembrane</keyword>
<dbReference type="Proteomes" id="UP000273643">
    <property type="component" value="Unassembled WGS sequence"/>
</dbReference>
<protein>
    <submittedName>
        <fullName evidence="2">Uncharacterized protein</fullName>
    </submittedName>
</protein>
<keyword evidence="1" id="KW-1133">Transmembrane helix</keyword>
<feature type="transmembrane region" description="Helical" evidence="1">
    <location>
        <begin position="69"/>
        <end position="90"/>
    </location>
</feature>
<dbReference type="AlphaFoldDB" id="A0A3N1NSE1"/>
<accession>A0A3N1NSE1</accession>
<dbReference type="EMBL" id="RJUK01000002">
    <property type="protein sequence ID" value="ROQ18341.1"/>
    <property type="molecule type" value="Genomic_DNA"/>
</dbReference>
<organism evidence="2 3">
    <name type="scientific">Marinimicrobium koreense</name>
    <dbReference type="NCBI Taxonomy" id="306545"/>
    <lineage>
        <taxon>Bacteria</taxon>
        <taxon>Pseudomonadati</taxon>
        <taxon>Pseudomonadota</taxon>
        <taxon>Gammaproteobacteria</taxon>
        <taxon>Cellvibrionales</taxon>
        <taxon>Cellvibrionaceae</taxon>
        <taxon>Marinimicrobium</taxon>
    </lineage>
</organism>
<keyword evidence="3" id="KW-1185">Reference proteome</keyword>
<name>A0A3N1NSE1_9GAMM</name>
<keyword evidence="1" id="KW-0472">Membrane</keyword>
<evidence type="ECO:0000256" key="1">
    <source>
        <dbReference type="SAM" id="Phobius"/>
    </source>
</evidence>
<evidence type="ECO:0000313" key="2">
    <source>
        <dbReference type="EMBL" id="ROQ18341.1"/>
    </source>
</evidence>
<feature type="transmembrane region" description="Helical" evidence="1">
    <location>
        <begin position="30"/>
        <end position="48"/>
    </location>
</feature>
<feature type="transmembrane region" description="Helical" evidence="1">
    <location>
        <begin position="7"/>
        <end position="24"/>
    </location>
</feature>
<evidence type="ECO:0000313" key="3">
    <source>
        <dbReference type="Proteomes" id="UP000273643"/>
    </source>
</evidence>